<evidence type="ECO:0000313" key="2">
    <source>
        <dbReference type="Proteomes" id="UP000298493"/>
    </source>
</evidence>
<sequence length="231" mass="25773">MYVDKEGCLGTTIESMSRPWAPDPPPAWFVKVLLTTSKKASCPLKDAYLVILQYPIVRPELASPKKRVRYSLQRICMEFAAGPVSLFAKSVNRRSYLKSVRRASILTGQVPALALNGGNLMTSSILTTILSAGVDTRGDNPGAPLILQISREPPGFCRHPSPSRYCISTRQGRDSLEDRGRTLDWLACVTFQQPPRLLPRSLQDPTQHQSLIFDIHLRFKICCSATRYPLC</sequence>
<comment type="caution">
    <text evidence="1">The sequence shown here is derived from an EMBL/GenBank/DDBJ whole genome shotgun (WGS) entry which is preliminary data.</text>
</comment>
<organism evidence="1 2">
    <name type="scientific">Venturia nashicola</name>
    <dbReference type="NCBI Taxonomy" id="86259"/>
    <lineage>
        <taxon>Eukaryota</taxon>
        <taxon>Fungi</taxon>
        <taxon>Dikarya</taxon>
        <taxon>Ascomycota</taxon>
        <taxon>Pezizomycotina</taxon>
        <taxon>Dothideomycetes</taxon>
        <taxon>Pleosporomycetidae</taxon>
        <taxon>Venturiales</taxon>
        <taxon>Venturiaceae</taxon>
        <taxon>Venturia</taxon>
    </lineage>
</organism>
<accession>A0A4Z1PCB2</accession>
<dbReference type="Proteomes" id="UP000298493">
    <property type="component" value="Unassembled WGS sequence"/>
</dbReference>
<keyword evidence="2" id="KW-1185">Reference proteome</keyword>
<reference evidence="1 2" key="1">
    <citation type="submission" date="2019-04" db="EMBL/GenBank/DDBJ databases">
        <title>High contiguity whole genome sequence and gene annotation resource for two Venturia nashicola isolates.</title>
        <authorList>
            <person name="Prokchorchik M."/>
            <person name="Won K."/>
            <person name="Lee Y."/>
            <person name="Choi E.D."/>
            <person name="Segonzac C."/>
            <person name="Sohn K.H."/>
        </authorList>
    </citation>
    <scope>NUCLEOTIDE SEQUENCE [LARGE SCALE GENOMIC DNA]</scope>
    <source>
        <strain evidence="1 2">PRI2</strain>
    </source>
</reference>
<evidence type="ECO:0000313" key="1">
    <source>
        <dbReference type="EMBL" id="TID22641.1"/>
    </source>
</evidence>
<name>A0A4Z1PCB2_9PEZI</name>
<protein>
    <submittedName>
        <fullName evidence="1">Uncharacterized protein</fullName>
    </submittedName>
</protein>
<gene>
    <name evidence="1" type="ORF">E6O75_ATG01815</name>
</gene>
<dbReference type="EMBL" id="SNSC02000007">
    <property type="protein sequence ID" value="TID22641.1"/>
    <property type="molecule type" value="Genomic_DNA"/>
</dbReference>
<dbReference type="AlphaFoldDB" id="A0A4Z1PCB2"/>
<proteinExistence type="predicted"/>